<reference evidence="3" key="1">
    <citation type="journal article" date="2019" name="Int. J. Syst. Evol. Microbiol.">
        <title>The Global Catalogue of Microorganisms (GCM) 10K type strain sequencing project: providing services to taxonomists for standard genome sequencing and annotation.</title>
        <authorList>
            <consortium name="The Broad Institute Genomics Platform"/>
            <consortium name="The Broad Institute Genome Sequencing Center for Infectious Disease"/>
            <person name="Wu L."/>
            <person name="Ma J."/>
        </authorList>
    </citation>
    <scope>NUCLEOTIDE SEQUENCE [LARGE SCALE GENOMIC DNA]</scope>
    <source>
        <strain evidence="3">JCM 6242</strain>
    </source>
</reference>
<organism evidence="2 3">
    <name type="scientific">Streptosporangium fragile</name>
    <dbReference type="NCBI Taxonomy" id="46186"/>
    <lineage>
        <taxon>Bacteria</taxon>
        <taxon>Bacillati</taxon>
        <taxon>Actinomycetota</taxon>
        <taxon>Actinomycetes</taxon>
        <taxon>Streptosporangiales</taxon>
        <taxon>Streptosporangiaceae</taxon>
        <taxon>Streptosporangium</taxon>
    </lineage>
</organism>
<keyword evidence="3" id="KW-1185">Reference proteome</keyword>
<dbReference type="RefSeq" id="WP_344973840.1">
    <property type="nucleotide sequence ID" value="NZ_BAAAVI010000028.1"/>
</dbReference>
<name>A0ABP6IJ74_9ACTN</name>
<comment type="caution">
    <text evidence="2">The sequence shown here is derived from an EMBL/GenBank/DDBJ whole genome shotgun (WGS) entry which is preliminary data.</text>
</comment>
<dbReference type="SUPFAM" id="SSF53850">
    <property type="entry name" value="Periplasmic binding protein-like II"/>
    <property type="match status" value="1"/>
</dbReference>
<sequence length="398" mass="42305">MSSTVEKIWFTRCPVPTASGLAYNLGWLDEEFGEVGVLQDAGPELAEHHFDHRLLGLFREGGNVPALVARSEGARTRLIGLTWIEEWQSILVRPESGVTGAAGLRGARVALPRWAGTRARSFPRAMALHGIKGALSQAGLTVDDVTFVEVDQPEPGVGRDATGRAHTWPGLRELADGAVDAVYVKGARSAEQAREIGAVVAVDLDAHPDRRTRVNNGTPRPITVHEDLLTEHPDLVVAFLTRTLRAADWAAGNLEAVRGILAAETRSGAEGVTAAYRGDFHRNLHPDLSRERLDLLRVQKDFLLLHGFLAADVDVEAWAAYEPLATARARLAAEAEGGAAPGREGETAQGPGAGPAREPEPLTGEGRAEHEAAAGREGGAVRERAAGEPALASGKAAR</sequence>
<evidence type="ECO:0000313" key="3">
    <source>
        <dbReference type="Proteomes" id="UP001500831"/>
    </source>
</evidence>
<accession>A0ABP6IJ74</accession>
<evidence type="ECO:0000313" key="2">
    <source>
        <dbReference type="EMBL" id="GAA2878982.1"/>
    </source>
</evidence>
<dbReference type="Gene3D" id="3.40.190.10">
    <property type="entry name" value="Periplasmic binding protein-like II"/>
    <property type="match status" value="1"/>
</dbReference>
<dbReference type="EMBL" id="BAAAVI010000028">
    <property type="protein sequence ID" value="GAA2878982.1"/>
    <property type="molecule type" value="Genomic_DNA"/>
</dbReference>
<feature type="compositionally biased region" description="Basic and acidic residues" evidence="1">
    <location>
        <begin position="366"/>
        <end position="386"/>
    </location>
</feature>
<evidence type="ECO:0000256" key="1">
    <source>
        <dbReference type="SAM" id="MobiDB-lite"/>
    </source>
</evidence>
<dbReference type="PANTHER" id="PTHR30024">
    <property type="entry name" value="ALIPHATIC SULFONATES-BINDING PROTEIN-RELATED"/>
    <property type="match status" value="1"/>
</dbReference>
<gene>
    <name evidence="2" type="ORF">GCM10010517_41160</name>
</gene>
<feature type="compositionally biased region" description="Low complexity" evidence="1">
    <location>
        <begin position="335"/>
        <end position="356"/>
    </location>
</feature>
<feature type="region of interest" description="Disordered" evidence="1">
    <location>
        <begin position="335"/>
        <end position="398"/>
    </location>
</feature>
<dbReference type="Proteomes" id="UP001500831">
    <property type="component" value="Unassembled WGS sequence"/>
</dbReference>
<dbReference type="PANTHER" id="PTHR30024:SF21">
    <property type="entry name" value="ABC TRANSPORTER SUBSTRATE-BINDING PROTEIN"/>
    <property type="match status" value="1"/>
</dbReference>
<proteinExistence type="predicted"/>
<protein>
    <submittedName>
        <fullName evidence="2">ABC transporter substrate-binding protein</fullName>
    </submittedName>
</protein>
<dbReference type="Gene3D" id="3.40.190.270">
    <property type="match status" value="1"/>
</dbReference>